<feature type="compositionally biased region" description="Basic and acidic residues" evidence="1">
    <location>
        <begin position="1"/>
        <end position="23"/>
    </location>
</feature>
<dbReference type="AlphaFoldDB" id="A0A3F3QJL8"/>
<dbReference type="RefSeq" id="XP_026632181.1">
    <property type="nucleotide sequence ID" value="XM_026764075.1"/>
</dbReference>
<reference evidence="2 3" key="1">
    <citation type="submission" date="2018-07" db="EMBL/GenBank/DDBJ databases">
        <title>The genomes of Aspergillus section Nigri reveals drivers in fungal speciation.</title>
        <authorList>
            <consortium name="DOE Joint Genome Institute"/>
            <person name="Vesth T.C."/>
            <person name="Nybo J."/>
            <person name="Theobald S."/>
            <person name="Brandl J."/>
            <person name="Frisvad J.C."/>
            <person name="Nielsen K.F."/>
            <person name="Lyhne E.K."/>
            <person name="Kogle M.E."/>
            <person name="Kuo A."/>
            <person name="Riley R."/>
            <person name="Clum A."/>
            <person name="Nolan M."/>
            <person name="Lipzen A."/>
            <person name="Salamov A."/>
            <person name="Henrissat B."/>
            <person name="Wiebenga A."/>
            <person name="De vries R.P."/>
            <person name="Grigoriev I.V."/>
            <person name="Mortensen U.H."/>
            <person name="Andersen M.R."/>
            <person name="Baker S.E."/>
        </authorList>
    </citation>
    <scope>NUCLEOTIDE SEQUENCE [LARGE SCALE GENOMIC DNA]</scope>
    <source>
        <strain evidence="2 3">CBS 139.54b</strain>
    </source>
</reference>
<feature type="region of interest" description="Disordered" evidence="1">
    <location>
        <begin position="83"/>
        <end position="105"/>
    </location>
</feature>
<accession>A0A3F3QJL8</accession>
<evidence type="ECO:0000313" key="3">
    <source>
        <dbReference type="Proteomes" id="UP000253729"/>
    </source>
</evidence>
<protein>
    <submittedName>
        <fullName evidence="2">Uncharacterized protein</fullName>
    </submittedName>
</protein>
<gene>
    <name evidence="2" type="ORF">BDQ94DRAFT_132511</name>
</gene>
<organism evidence="2 3">
    <name type="scientific">Aspergillus welwitschiae</name>
    <dbReference type="NCBI Taxonomy" id="1341132"/>
    <lineage>
        <taxon>Eukaryota</taxon>
        <taxon>Fungi</taxon>
        <taxon>Dikarya</taxon>
        <taxon>Ascomycota</taxon>
        <taxon>Pezizomycotina</taxon>
        <taxon>Eurotiomycetes</taxon>
        <taxon>Eurotiomycetidae</taxon>
        <taxon>Eurotiales</taxon>
        <taxon>Aspergillaceae</taxon>
        <taxon>Aspergillus</taxon>
        <taxon>Aspergillus subgen. Circumdati</taxon>
    </lineage>
</organism>
<feature type="region of interest" description="Disordered" evidence="1">
    <location>
        <begin position="1"/>
        <end position="39"/>
    </location>
</feature>
<feature type="compositionally biased region" description="Basic and acidic residues" evidence="1">
    <location>
        <begin position="93"/>
        <end position="105"/>
    </location>
</feature>
<evidence type="ECO:0000313" key="2">
    <source>
        <dbReference type="EMBL" id="RDH39159.1"/>
    </source>
</evidence>
<evidence type="ECO:0000256" key="1">
    <source>
        <dbReference type="SAM" id="MobiDB-lite"/>
    </source>
</evidence>
<proteinExistence type="predicted"/>
<name>A0A3F3QJL8_9EURO</name>
<dbReference type="GeneID" id="38132431"/>
<keyword evidence="3" id="KW-1185">Reference proteome</keyword>
<sequence length="105" mass="11574">MTHRIRDGGARKEERERASERARMNGRGEGATRGLPVPEITANLPAVKAPTEALRINEAQSPMRWSSGFRNPLACRVAVFQDGTARQLSDSSGRQREGRRSSRSG</sequence>
<dbReference type="Proteomes" id="UP000253729">
    <property type="component" value="Unassembled WGS sequence"/>
</dbReference>
<dbReference type="EMBL" id="KZ852032">
    <property type="protein sequence ID" value="RDH39159.1"/>
    <property type="molecule type" value="Genomic_DNA"/>
</dbReference>